<feature type="non-terminal residue" evidence="9">
    <location>
        <position position="1365"/>
    </location>
</feature>
<evidence type="ECO:0000256" key="7">
    <source>
        <dbReference type="SAM" id="MobiDB-lite"/>
    </source>
</evidence>
<dbReference type="PANTHER" id="PTHR23222:SF1">
    <property type="entry name" value="PROHIBITIN-2"/>
    <property type="match status" value="1"/>
</dbReference>
<name>A0AA36GAW5_9BILA</name>
<comment type="caution">
    <text evidence="9">The sequence shown here is derived from an EMBL/GenBank/DDBJ whole genome shotgun (WGS) entry which is preliminary data.</text>
</comment>
<dbReference type="InterPro" id="IPR001494">
    <property type="entry name" value="Importin-beta_N"/>
</dbReference>
<dbReference type="GO" id="GO:0008406">
    <property type="term" value="P:gonad development"/>
    <property type="evidence" value="ECO:0007669"/>
    <property type="project" value="UniProtKB-ARBA"/>
</dbReference>
<evidence type="ECO:0000256" key="5">
    <source>
        <dbReference type="ARBA" id="ARBA00023136"/>
    </source>
</evidence>
<feature type="region of interest" description="Disordered" evidence="7">
    <location>
        <begin position="950"/>
        <end position="991"/>
    </location>
</feature>
<dbReference type="GO" id="GO:0031267">
    <property type="term" value="F:small GTPase binding"/>
    <property type="evidence" value="ECO:0007669"/>
    <property type="project" value="InterPro"/>
</dbReference>
<evidence type="ECO:0000256" key="1">
    <source>
        <dbReference type="ARBA" id="ARBA00004273"/>
    </source>
</evidence>
<evidence type="ECO:0000256" key="3">
    <source>
        <dbReference type="ARBA" id="ARBA00022792"/>
    </source>
</evidence>
<keyword evidence="3" id="KW-0999">Mitochondrion inner membrane</keyword>
<dbReference type="SUPFAM" id="SSF48371">
    <property type="entry name" value="ARM repeat"/>
    <property type="match status" value="1"/>
</dbReference>
<evidence type="ECO:0000313" key="9">
    <source>
        <dbReference type="EMBL" id="CAJ0586789.1"/>
    </source>
</evidence>
<dbReference type="PANTHER" id="PTHR23222">
    <property type="entry name" value="PROHIBITIN"/>
    <property type="match status" value="1"/>
</dbReference>
<comment type="similarity">
    <text evidence="2">Belongs to the prohibitin family.</text>
</comment>
<sequence length="1365" mass="153973">MEREQLLRALHATTNEADAKQAGDYLESCTKLPGFTPELLKIVVSQDLPDDLRPSALRQAAVIFLKNTIIKYWGPNDVGEDKENQQEYTILDQDKTFVRENIVEAICFAPNVAKVHLANMVQTILRVDFPDRWPNLTQKLVELLGSHDAAKMHASLLVIYKIAKVYEYRRAKERIHLVDSMKHMLPLIYTSFQGLLPNPSEESVLLQKIILKIFFALIQFSLNLDMLPIEVLDPWLTTVQQVIERPVPPEVASIEDKDEAAHTVWWKAKKWAAKILERIFDRYGAPGQVEKGYAEFANHFIGKFAIPCVEAFLRVLEAKRQNQIVSDRVLHLAINFLNTAVSHATTWKIIKPHMLDVVKLVLFPLLCHSDEDEELWDEDVQEYIRFKFDIFEDLHNPAYAAGALLTGISKRKDTMQPLLGFIIQILSSSQNPREIEGALHMVGELSTQLCKSKKYKKDVEKLIEAHITPRILAEQRFVRARAAWCIKSFSGANFQHKSYLNKIVQSIVQCLINDTELPCKVESALALQYLLNDQGETVQTMLRPLVKDVIPKVLELVAKTQIEEICGVMDQLIEDFMDEVIPIATKLSETLSNMFVEVISQDEIADDRAPTLMSVVSTLSNILDVVDDHKDIMMQVEMHVTRVIKAVFEMTMIDYYDDIIMLMQSLINSYVSEMMWSLFGDVVTIFKETNNVYILFSDVMPLFHQYLVTDTEGFLARPERLNACFEMCQLVLQDSDQGDENQVHAAKLLECLLLQCQGAVNSAIPAIIVLVLQRLSQPFEGLTELKPMLIVVLIAAVYTNVEVSINTFKEIAPQHSNPLDFLTEEMINITLSLEGIHSRKMVIFAWCTLLRLPASARPTLINYEPTKIIEVCIAVFEGLEKAMKLQAENAKFEEEDSDEESDDDEDLPKRSAKKGGGNKHRDMDQDLADSEDEIDEGTLQYLQTLAKQHKSVASGSEADDSSADEDSGDEYEVDETETEAYLTPVDTDDSSQDPFVMFKKTMEEFEQKEPALFNQMIGPLDVAAQNCLRKLIMTCAQHAQHEESKKLEQAGGYDFAQTDVPTAFNFTHMAANKGQEAMKKILQNSRGAGVGVGLIAAAGAAVYGVSQALFTVDAGHRAIMFNRIGGVGTDIYKEGLHFRVPWFQYPIVYDIRARPNQVRSPTGSKDLQMVNIGLRVLSRPDPNHLQKIYRTLGQNWEERVLPSICNEVLKSVVAKFNASQLITQRQQVSLLIRKRLIERALDFNIILDDVSLTELAFSPQYSAAVEAKQVAAQEAQRASFLVERALQQKQEKIVQAEGEAESAKLLGQALRGDPGYLKLRKIAAAQTISKTMAEGSNNKIYIPSGSLMLNIAEEDFFDMNTGKKR</sequence>
<dbReference type="InterPro" id="IPR000163">
    <property type="entry name" value="Prohibitin"/>
</dbReference>
<feature type="region of interest" description="Disordered" evidence="7">
    <location>
        <begin position="890"/>
        <end position="925"/>
    </location>
</feature>
<gene>
    <name evidence="9" type="ORF">MSPICULIGERA_LOCUS24775</name>
</gene>
<keyword evidence="4" id="KW-0496">Mitochondrion</keyword>
<evidence type="ECO:0000259" key="8">
    <source>
        <dbReference type="PROSITE" id="PS50166"/>
    </source>
</evidence>
<dbReference type="Proteomes" id="UP001177023">
    <property type="component" value="Unassembled WGS sequence"/>
</dbReference>
<dbReference type="Pfam" id="PF03810">
    <property type="entry name" value="IBN_N"/>
    <property type="match status" value="1"/>
</dbReference>
<dbReference type="GO" id="GO:0006979">
    <property type="term" value="P:response to oxidative stress"/>
    <property type="evidence" value="ECO:0007669"/>
    <property type="project" value="UniProtKB-ARBA"/>
</dbReference>
<dbReference type="PROSITE" id="PS50166">
    <property type="entry name" value="IMPORTIN_B_NT"/>
    <property type="match status" value="1"/>
</dbReference>
<dbReference type="InterPro" id="IPR011989">
    <property type="entry name" value="ARM-like"/>
</dbReference>
<dbReference type="EMBL" id="CATQJA010002709">
    <property type="protein sequence ID" value="CAJ0586789.1"/>
    <property type="molecule type" value="Genomic_DNA"/>
</dbReference>
<dbReference type="GO" id="GO:0043051">
    <property type="term" value="P:regulation of nematode pharyngeal pumping"/>
    <property type="evidence" value="ECO:0007669"/>
    <property type="project" value="UniProtKB-ARBA"/>
</dbReference>
<dbReference type="GO" id="GO:0030421">
    <property type="term" value="P:defecation"/>
    <property type="evidence" value="ECO:0007669"/>
    <property type="project" value="UniProtKB-ARBA"/>
</dbReference>
<evidence type="ECO:0000256" key="4">
    <source>
        <dbReference type="ARBA" id="ARBA00023128"/>
    </source>
</evidence>
<protein>
    <recommendedName>
        <fullName evidence="8">Importin N-terminal domain-containing protein</fullName>
    </recommendedName>
</protein>
<evidence type="ECO:0000256" key="6">
    <source>
        <dbReference type="ARBA" id="ARBA00062420"/>
    </source>
</evidence>
<dbReference type="CDD" id="cd03401">
    <property type="entry name" value="SPFH_prohibitin"/>
    <property type="match status" value="1"/>
</dbReference>
<accession>A0AA36GAW5</accession>
<dbReference type="SMART" id="SM00913">
    <property type="entry name" value="IBN_N"/>
    <property type="match status" value="1"/>
</dbReference>
<keyword evidence="10" id="KW-1185">Reference proteome</keyword>
<dbReference type="Pfam" id="PF01145">
    <property type="entry name" value="Band_7"/>
    <property type="match status" value="1"/>
</dbReference>
<dbReference type="GO" id="GO:0007005">
    <property type="term" value="P:mitochondrion organization"/>
    <property type="evidence" value="ECO:0007669"/>
    <property type="project" value="TreeGrafter"/>
</dbReference>
<evidence type="ECO:0000256" key="2">
    <source>
        <dbReference type="ARBA" id="ARBA00009658"/>
    </source>
</evidence>
<dbReference type="FunFam" id="3.30.479.30:FF:000001">
    <property type="entry name" value="Prohibitin 2"/>
    <property type="match status" value="1"/>
</dbReference>
<dbReference type="GO" id="GO:0040018">
    <property type="term" value="P:positive regulation of multicellular organism growth"/>
    <property type="evidence" value="ECO:0007669"/>
    <property type="project" value="UniProtKB-ARBA"/>
</dbReference>
<dbReference type="GO" id="GO:0005743">
    <property type="term" value="C:mitochondrial inner membrane"/>
    <property type="evidence" value="ECO:0007669"/>
    <property type="project" value="UniProtKB-SubCell"/>
</dbReference>
<dbReference type="Gene3D" id="1.25.10.10">
    <property type="entry name" value="Leucine-rich Repeat Variant"/>
    <property type="match status" value="1"/>
</dbReference>
<dbReference type="PRINTS" id="PR00679">
    <property type="entry name" value="PROHIBITIN"/>
</dbReference>
<feature type="domain" description="Importin N-terminal" evidence="8">
    <location>
        <begin position="22"/>
        <end position="108"/>
    </location>
</feature>
<proteinExistence type="inferred from homology"/>
<keyword evidence="5" id="KW-0472">Membrane</keyword>
<dbReference type="GO" id="GO:0006886">
    <property type="term" value="P:intracellular protein transport"/>
    <property type="evidence" value="ECO:0007669"/>
    <property type="project" value="InterPro"/>
</dbReference>
<dbReference type="SMART" id="SM00244">
    <property type="entry name" value="PHB"/>
    <property type="match status" value="1"/>
</dbReference>
<dbReference type="InterPro" id="IPR001107">
    <property type="entry name" value="Band_7"/>
</dbReference>
<dbReference type="GO" id="GO:0009792">
    <property type="term" value="P:embryo development ending in birth or egg hatching"/>
    <property type="evidence" value="ECO:0007669"/>
    <property type="project" value="UniProtKB-ARBA"/>
</dbReference>
<feature type="compositionally biased region" description="Acidic residues" evidence="7">
    <location>
        <begin position="957"/>
        <end position="978"/>
    </location>
</feature>
<dbReference type="Gene3D" id="3.30.479.30">
    <property type="entry name" value="Band 7 domain"/>
    <property type="match status" value="1"/>
</dbReference>
<reference evidence="9" key="1">
    <citation type="submission" date="2023-06" db="EMBL/GenBank/DDBJ databases">
        <authorList>
            <person name="Delattre M."/>
        </authorList>
    </citation>
    <scope>NUCLEOTIDE SEQUENCE</scope>
    <source>
        <strain evidence="9">AF72</strain>
    </source>
</reference>
<feature type="compositionally biased region" description="Acidic residues" evidence="7">
    <location>
        <begin position="893"/>
        <end position="906"/>
    </location>
</feature>
<dbReference type="InterPro" id="IPR036013">
    <property type="entry name" value="Band_7/SPFH_dom_sf"/>
</dbReference>
<comment type="subunit">
    <text evidence="6">High molecular weight complex that consist of phb-1 and phb-2.</text>
</comment>
<evidence type="ECO:0000313" key="10">
    <source>
        <dbReference type="Proteomes" id="UP001177023"/>
    </source>
</evidence>
<dbReference type="InterPro" id="IPR016024">
    <property type="entry name" value="ARM-type_fold"/>
</dbReference>
<dbReference type="GO" id="GO:0002082">
    <property type="term" value="P:regulation of oxidative phosphorylation"/>
    <property type="evidence" value="ECO:0007669"/>
    <property type="project" value="UniProtKB-ARBA"/>
</dbReference>
<dbReference type="GO" id="GO:0048477">
    <property type="term" value="P:oogenesis"/>
    <property type="evidence" value="ECO:0007669"/>
    <property type="project" value="UniProtKB-ARBA"/>
</dbReference>
<dbReference type="SUPFAM" id="SSF117892">
    <property type="entry name" value="Band 7/SPFH domain"/>
    <property type="match status" value="1"/>
</dbReference>
<comment type="subcellular location">
    <subcellularLocation>
        <location evidence="1">Mitochondrion inner membrane</location>
    </subcellularLocation>
</comment>
<organism evidence="9 10">
    <name type="scientific">Mesorhabditis spiculigera</name>
    <dbReference type="NCBI Taxonomy" id="96644"/>
    <lineage>
        <taxon>Eukaryota</taxon>
        <taxon>Metazoa</taxon>
        <taxon>Ecdysozoa</taxon>
        <taxon>Nematoda</taxon>
        <taxon>Chromadorea</taxon>
        <taxon>Rhabditida</taxon>
        <taxon>Rhabditina</taxon>
        <taxon>Rhabditomorpha</taxon>
        <taxon>Rhabditoidea</taxon>
        <taxon>Rhabditidae</taxon>
        <taxon>Mesorhabditinae</taxon>
        <taxon>Mesorhabditis</taxon>
    </lineage>
</organism>
<dbReference type="GO" id="GO:0007283">
    <property type="term" value="P:spermatogenesis"/>
    <property type="evidence" value="ECO:0007669"/>
    <property type="project" value="UniProtKB-ARBA"/>
</dbReference>